<proteinExistence type="predicted"/>
<evidence type="ECO:0000313" key="2">
    <source>
        <dbReference type="Proteomes" id="UP000054337"/>
    </source>
</evidence>
<sequence>MEDFRFPTENPMLPDYKKKGCIINVELIRITAKFFKHLNIFPEDVEWLENFLSEFKGNTSTYFAPSSEVSLLERYCREYWQINLRFQQNVPKRMDLVRLFKSEDSKKAAARPAALPSCFRPQGNKTIHPELEALREEYETAWGVEPSSSGPSQPRESFTEMVAKEEEKERLYGPKVTGPMFARAVFESLKELEPAGAADVDWPRFIDLYERAHTTLAEKRLEIECEHIMNRAELEKEVAGLSLSEKKDKRKAGEE</sequence>
<protein>
    <submittedName>
        <fullName evidence="1">Uncharacterized protein</fullName>
    </submittedName>
</protein>
<reference evidence="1 2" key="1">
    <citation type="journal article" date="2013" name="PLoS Genet.">
        <title>Comparative genome structure, secondary metabolite, and effector coding capacity across Cochliobolus pathogens.</title>
        <authorList>
            <person name="Condon B.J."/>
            <person name="Leng Y."/>
            <person name="Wu D."/>
            <person name="Bushley K.E."/>
            <person name="Ohm R.A."/>
            <person name="Otillar R."/>
            <person name="Martin J."/>
            <person name="Schackwitz W."/>
            <person name="Grimwood J."/>
            <person name="MohdZainudin N."/>
            <person name="Xue C."/>
            <person name="Wang R."/>
            <person name="Manning V.A."/>
            <person name="Dhillon B."/>
            <person name="Tu Z.J."/>
            <person name="Steffenson B.J."/>
            <person name="Salamov A."/>
            <person name="Sun H."/>
            <person name="Lowry S."/>
            <person name="LaButti K."/>
            <person name="Han J."/>
            <person name="Copeland A."/>
            <person name="Lindquist E."/>
            <person name="Barry K."/>
            <person name="Schmutz J."/>
            <person name="Baker S.E."/>
            <person name="Ciuffetti L.M."/>
            <person name="Grigoriev I.V."/>
            <person name="Zhong S."/>
            <person name="Turgeon B.G."/>
        </authorList>
    </citation>
    <scope>NUCLEOTIDE SEQUENCE [LARGE SCALE GENOMIC DNA]</scope>
    <source>
        <strain evidence="1 2">FI3</strain>
    </source>
</reference>
<dbReference type="HOGENOM" id="CLU_1239941_0_0_1"/>
<gene>
    <name evidence="1" type="ORF">COCVIDRAFT_25268</name>
</gene>
<dbReference type="Proteomes" id="UP000054337">
    <property type="component" value="Unassembled WGS sequence"/>
</dbReference>
<evidence type="ECO:0000313" key="1">
    <source>
        <dbReference type="EMBL" id="EUN28601.1"/>
    </source>
</evidence>
<organism evidence="1 2">
    <name type="scientific">Bipolaris victoriae (strain FI3)</name>
    <name type="common">Victoria blight of oats agent</name>
    <name type="synonym">Cochliobolus victoriae</name>
    <dbReference type="NCBI Taxonomy" id="930091"/>
    <lineage>
        <taxon>Eukaryota</taxon>
        <taxon>Fungi</taxon>
        <taxon>Dikarya</taxon>
        <taxon>Ascomycota</taxon>
        <taxon>Pezizomycotina</taxon>
        <taxon>Dothideomycetes</taxon>
        <taxon>Pleosporomycetidae</taxon>
        <taxon>Pleosporales</taxon>
        <taxon>Pleosporineae</taxon>
        <taxon>Pleosporaceae</taxon>
        <taxon>Bipolaris</taxon>
    </lineage>
</organism>
<name>W7EKN8_BIPV3</name>
<accession>W7EKN8</accession>
<dbReference type="GeneID" id="26253475"/>
<dbReference type="AlphaFoldDB" id="W7EKN8"/>
<dbReference type="RefSeq" id="XP_014558165.1">
    <property type="nucleotide sequence ID" value="XM_014702679.1"/>
</dbReference>
<keyword evidence="2" id="KW-1185">Reference proteome</keyword>
<dbReference type="EMBL" id="KI968719">
    <property type="protein sequence ID" value="EUN28601.1"/>
    <property type="molecule type" value="Genomic_DNA"/>
</dbReference>